<comment type="caution">
    <text evidence="2">The sequence shown here is derived from an EMBL/GenBank/DDBJ whole genome shotgun (WGS) entry which is preliminary data.</text>
</comment>
<evidence type="ECO:0000256" key="1">
    <source>
        <dbReference type="SAM" id="Phobius"/>
    </source>
</evidence>
<keyword evidence="1" id="KW-1133">Transmembrane helix</keyword>
<keyword evidence="3" id="KW-1185">Reference proteome</keyword>
<feature type="transmembrane region" description="Helical" evidence="1">
    <location>
        <begin position="77"/>
        <end position="99"/>
    </location>
</feature>
<dbReference type="RefSeq" id="WP_202008452.1">
    <property type="nucleotide sequence ID" value="NZ_JAERRB010000002.1"/>
</dbReference>
<name>A0ABS1KNQ5_9BACT</name>
<evidence type="ECO:0000313" key="3">
    <source>
        <dbReference type="Proteomes" id="UP000613030"/>
    </source>
</evidence>
<gene>
    <name evidence="2" type="ORF">JI741_07655</name>
</gene>
<dbReference type="Proteomes" id="UP000613030">
    <property type="component" value="Unassembled WGS sequence"/>
</dbReference>
<feature type="transmembrane region" description="Helical" evidence="1">
    <location>
        <begin position="53"/>
        <end position="70"/>
    </location>
</feature>
<dbReference type="EMBL" id="JAERRB010000002">
    <property type="protein sequence ID" value="MBL0741090.1"/>
    <property type="molecule type" value="Genomic_DNA"/>
</dbReference>
<reference evidence="2 3" key="1">
    <citation type="submission" date="2021-01" db="EMBL/GenBank/DDBJ databases">
        <title>Chryseolinea sp. Jin1 Genome sequencing and assembly.</title>
        <authorList>
            <person name="Kim I."/>
        </authorList>
    </citation>
    <scope>NUCLEOTIDE SEQUENCE [LARGE SCALE GENOMIC DNA]</scope>
    <source>
        <strain evidence="2 3">Jin1</strain>
    </source>
</reference>
<accession>A0ABS1KNQ5</accession>
<proteinExistence type="predicted"/>
<keyword evidence="1" id="KW-0812">Transmembrane</keyword>
<protein>
    <submittedName>
        <fullName evidence="2">Uncharacterized protein</fullName>
    </submittedName>
</protein>
<keyword evidence="1" id="KW-0472">Membrane</keyword>
<organism evidence="2 3">
    <name type="scientific">Chryseolinea lacunae</name>
    <dbReference type="NCBI Taxonomy" id="2801331"/>
    <lineage>
        <taxon>Bacteria</taxon>
        <taxon>Pseudomonadati</taxon>
        <taxon>Bacteroidota</taxon>
        <taxon>Cytophagia</taxon>
        <taxon>Cytophagales</taxon>
        <taxon>Fulvivirgaceae</taxon>
        <taxon>Chryseolinea</taxon>
    </lineage>
</organism>
<evidence type="ECO:0000313" key="2">
    <source>
        <dbReference type="EMBL" id="MBL0741090.1"/>
    </source>
</evidence>
<sequence length="103" mass="11827">MDTTRTISKEVFATELIRVTLLLLLIVLLRVLLPLLLMPIVSYEFYPVFERHQWLIVNLVVAFGFLALARKQRAISIPVFLLAVASPLMAGILYLIYIVRKRS</sequence>
<feature type="transmembrane region" description="Helical" evidence="1">
    <location>
        <begin position="21"/>
        <end position="41"/>
    </location>
</feature>